<feature type="domain" description="MobA-like NTP transferase" evidence="2">
    <location>
        <begin position="11"/>
        <end position="185"/>
    </location>
</feature>
<comment type="caution">
    <text evidence="3">The sequence shown here is derived from an EMBL/GenBank/DDBJ whole genome shotgun (WGS) entry which is preliminary data.</text>
</comment>
<name>A0A2N6SX83_9CORY</name>
<dbReference type="Proteomes" id="UP000235363">
    <property type="component" value="Unassembled WGS sequence"/>
</dbReference>
<protein>
    <submittedName>
        <fullName evidence="3">Molybdopterin-guanine dinucleotide biosynthesis protein</fullName>
    </submittedName>
</protein>
<dbReference type="PANTHER" id="PTHR19136:SF81">
    <property type="entry name" value="MOLYBDENUM COFACTOR GUANYLYLTRANSFERASE"/>
    <property type="match status" value="1"/>
</dbReference>
<dbReference type="InterPro" id="IPR029044">
    <property type="entry name" value="Nucleotide-diphossugar_trans"/>
</dbReference>
<sequence>MARRESAIAFAIVLAGGAGRRMGGASKPDVVVAGRRMIDHVLDELSTQGVPAVVVGPPDLDVPSDVTLVREDPPLGGPAAGIAAGYAAGIDEVHAPGLAVDHSTDEVAGGVADSFTTRSSVAILACDAPFAPRVLPQLAAATSPTSVGAVAITPDGRLQRLLCVVESEALGAAIARLESDGGVRDRSVRALLGGLALTPVDVLEWVMDADTRDDVDALEAMCPDAPETSP</sequence>
<evidence type="ECO:0000313" key="3">
    <source>
        <dbReference type="EMBL" id="PMC61682.1"/>
    </source>
</evidence>
<evidence type="ECO:0000259" key="2">
    <source>
        <dbReference type="Pfam" id="PF12804"/>
    </source>
</evidence>
<dbReference type="Pfam" id="PF12804">
    <property type="entry name" value="NTP_transf_3"/>
    <property type="match status" value="1"/>
</dbReference>
<proteinExistence type="predicted"/>
<evidence type="ECO:0000256" key="1">
    <source>
        <dbReference type="ARBA" id="ARBA00022679"/>
    </source>
</evidence>
<reference evidence="3 4" key="1">
    <citation type="submission" date="2017-09" db="EMBL/GenBank/DDBJ databases">
        <title>Bacterial strain isolated from the female urinary microbiota.</title>
        <authorList>
            <person name="Thomas-White K."/>
            <person name="Kumar N."/>
            <person name="Forster S."/>
            <person name="Putonti C."/>
            <person name="Lawley T."/>
            <person name="Wolfe A.J."/>
        </authorList>
    </citation>
    <scope>NUCLEOTIDE SEQUENCE [LARGE SCALE GENOMIC DNA]</scope>
    <source>
        <strain evidence="3 4">UMB0908</strain>
    </source>
</reference>
<accession>A0A2N6SX83</accession>
<dbReference type="AlphaFoldDB" id="A0A2N6SX83"/>
<dbReference type="InterPro" id="IPR025877">
    <property type="entry name" value="MobA-like_NTP_Trfase"/>
</dbReference>
<dbReference type="RefSeq" id="WP_102213873.1">
    <property type="nucleotide sequence ID" value="NZ_PNHF01000023.1"/>
</dbReference>
<organism evidence="3 4">
    <name type="scientific">Corynebacterium xerosis</name>
    <dbReference type="NCBI Taxonomy" id="1725"/>
    <lineage>
        <taxon>Bacteria</taxon>
        <taxon>Bacillati</taxon>
        <taxon>Actinomycetota</taxon>
        <taxon>Actinomycetes</taxon>
        <taxon>Mycobacteriales</taxon>
        <taxon>Corynebacteriaceae</taxon>
        <taxon>Corynebacterium</taxon>
    </lineage>
</organism>
<gene>
    <name evidence="3" type="ORF">CJ204_09750</name>
</gene>
<dbReference type="EMBL" id="PNHF01000023">
    <property type="protein sequence ID" value="PMC61682.1"/>
    <property type="molecule type" value="Genomic_DNA"/>
</dbReference>
<dbReference type="Gene3D" id="3.90.550.10">
    <property type="entry name" value="Spore Coat Polysaccharide Biosynthesis Protein SpsA, Chain A"/>
    <property type="match status" value="1"/>
</dbReference>
<dbReference type="PANTHER" id="PTHR19136">
    <property type="entry name" value="MOLYBDENUM COFACTOR GUANYLYLTRANSFERASE"/>
    <property type="match status" value="1"/>
</dbReference>
<keyword evidence="1" id="KW-0808">Transferase</keyword>
<dbReference type="STRING" id="1725.WU86_10360"/>
<dbReference type="SUPFAM" id="SSF53448">
    <property type="entry name" value="Nucleotide-diphospho-sugar transferases"/>
    <property type="match status" value="1"/>
</dbReference>
<evidence type="ECO:0000313" key="4">
    <source>
        <dbReference type="Proteomes" id="UP000235363"/>
    </source>
</evidence>
<dbReference type="GO" id="GO:0016779">
    <property type="term" value="F:nucleotidyltransferase activity"/>
    <property type="evidence" value="ECO:0007669"/>
    <property type="project" value="TreeGrafter"/>
</dbReference>